<dbReference type="Pfam" id="PF00174">
    <property type="entry name" value="Oxidored_molyb"/>
    <property type="match status" value="1"/>
</dbReference>
<dbReference type="SUPFAM" id="SSF55856">
    <property type="entry name" value="Cytochrome b5-like heme/steroid binding domain"/>
    <property type="match status" value="1"/>
</dbReference>
<dbReference type="PROSITE" id="PS50255">
    <property type="entry name" value="CYTOCHROME_B5_2"/>
    <property type="match status" value="1"/>
</dbReference>
<keyword evidence="9" id="KW-0500">Molybdenum</keyword>
<dbReference type="Gene3D" id="2.60.40.650">
    <property type="match status" value="1"/>
</dbReference>
<comment type="catalytic activity">
    <reaction evidence="17">
        <text>nitrite + NADP(+) + H2O = nitrate + NADPH + H(+)</text>
        <dbReference type="Rhea" id="RHEA:19061"/>
        <dbReference type="ChEBI" id="CHEBI:15377"/>
        <dbReference type="ChEBI" id="CHEBI:15378"/>
        <dbReference type="ChEBI" id="CHEBI:16301"/>
        <dbReference type="ChEBI" id="CHEBI:17632"/>
        <dbReference type="ChEBI" id="CHEBI:57783"/>
        <dbReference type="ChEBI" id="CHEBI:58349"/>
        <dbReference type="EC" id="1.7.1.3"/>
    </reaction>
</comment>
<dbReference type="Gene3D" id="3.90.420.10">
    <property type="entry name" value="Oxidoreductase, molybdopterin-binding domain"/>
    <property type="match status" value="1"/>
</dbReference>
<dbReference type="Pfam" id="PF00173">
    <property type="entry name" value="Cyt-b5"/>
    <property type="match status" value="1"/>
</dbReference>
<dbReference type="InterPro" id="IPR001709">
    <property type="entry name" value="Flavoprot_Pyr_Nucl_cyt_Rdtase"/>
</dbReference>
<dbReference type="Pfam" id="PF03404">
    <property type="entry name" value="Mo-co_dimer"/>
    <property type="match status" value="1"/>
</dbReference>
<dbReference type="CDD" id="cd06183">
    <property type="entry name" value="cyt_b5_reduct_like"/>
    <property type="match status" value="1"/>
</dbReference>
<dbReference type="PROSITE" id="PS51384">
    <property type="entry name" value="FAD_FR"/>
    <property type="match status" value="1"/>
</dbReference>
<reference evidence="20 21" key="1">
    <citation type="submission" date="2023-04" db="EMBL/GenBank/DDBJ databases">
        <title>Genome of Basidiobolus ranarum AG-B5.</title>
        <authorList>
            <person name="Stajich J.E."/>
            <person name="Carter-House D."/>
            <person name="Gryganskyi A."/>
        </authorList>
    </citation>
    <scope>NUCLEOTIDE SEQUENCE [LARGE SCALE GENOMIC DNA]</scope>
    <source>
        <strain evidence="20 21">AG-B5</strain>
    </source>
</reference>
<evidence type="ECO:0000256" key="3">
    <source>
        <dbReference type="ARBA" id="ARBA00001974"/>
    </source>
</evidence>
<evidence type="ECO:0000256" key="12">
    <source>
        <dbReference type="ARBA" id="ARBA00022723"/>
    </source>
</evidence>
<accession>A0ABR2WXY1</accession>
<comment type="cofactor">
    <cofactor evidence="2">
        <name>heme</name>
        <dbReference type="ChEBI" id="CHEBI:30413"/>
    </cofactor>
</comment>
<dbReference type="PANTHER" id="PTHR19372">
    <property type="entry name" value="SULFITE REDUCTASE"/>
    <property type="match status" value="1"/>
</dbReference>
<keyword evidence="21" id="KW-1185">Reference proteome</keyword>
<proteinExistence type="inferred from homology"/>
<evidence type="ECO:0000313" key="21">
    <source>
        <dbReference type="Proteomes" id="UP001479436"/>
    </source>
</evidence>
<dbReference type="PRINTS" id="PR00371">
    <property type="entry name" value="FPNCR"/>
</dbReference>
<dbReference type="EC" id="1.7.1.3" evidence="7"/>
<evidence type="ECO:0000256" key="14">
    <source>
        <dbReference type="ARBA" id="ARBA00023002"/>
    </source>
</evidence>
<dbReference type="InterPro" id="IPR014756">
    <property type="entry name" value="Ig_E-set"/>
</dbReference>
<sequence length="800" mass="90518">MGLTSSKAVPQFEADKELVYDERDKDTADNWIPRHPSLIRATGNYPFNAEPPLKRLYQEGYITSTALHYVRNHGYVPRLDWDTHTLEVFGLVGVSKTFTMDEIASFQKTEIPVTLACSSNRTDEMRTHSSQNGIWKTVAASTAMWGGVYLKDILESCEINVLSHKESWYVHFEGCDQLPNGSYGTSISLVHCLDPNQEILLAYEMNGERLTPDHGFPLRVITPGYSGGRMVKWLKRIFISNKESENWYHKYEGRSSTLMSGEISKDEDSVINELSVTATLCIPEHKEVVHMTQGACTLRGYAFAGGGNQVTVVEVSFDQGQSWHACSIFPQQCSPNTNKCWAWAFWSFTVLTSDLANVEEICIRAYSLGSTPPSIRRPRQTYKLAIEIDRHQDQMIRFLHPISQVDNSGWLEQTINQKRKRSIDLVDGFESEATIKKKCIIPKPRIFTAEDVARHYKIDDAWVSIYGYVYDCTEFMKIHPGGVETIAAKAGTDCTREFGDIHSPGAIEMLEPYCVGHLADANPYEPILEISEPHELVALSPLKYNAFPLIEKIILNKDTRLFRLGLPSPKHRMGLPLGKHILLRAKINGRTTVRAYTPVSTEADLGHLDLAVKIYFKGTHPKYPNGGKFSQYLDSLKIGDTVEVKGPMGEFNYDGHGCYRVERKHIKGKAKNFAMIAGGTGLTPMLQLIRAILNDPSDKTKISLLFANKSEEDILLRDELERLSDKHPEQLKVWYTIDETYLSEWPYSTGFITYEMIRNHLPKPAEDTVVLMSGPPPMLKFTCIPNLEKLGYDLQKCFTF</sequence>
<dbReference type="InterPro" id="IPR036374">
    <property type="entry name" value="OxRdtase_Mopterin-bd_sf"/>
</dbReference>
<dbReference type="InterPro" id="IPR036400">
    <property type="entry name" value="Cyt_B5-like_heme/steroid_sf"/>
</dbReference>
<dbReference type="InterPro" id="IPR001199">
    <property type="entry name" value="Cyt_B5-like_heme/steroid-bd"/>
</dbReference>
<comment type="subunit">
    <text evidence="6">Homodimer.</text>
</comment>
<evidence type="ECO:0000256" key="1">
    <source>
        <dbReference type="ARBA" id="ARBA00001924"/>
    </source>
</evidence>
<dbReference type="PANTHER" id="PTHR19372:SF7">
    <property type="entry name" value="SULFITE OXIDASE, MITOCHONDRIAL"/>
    <property type="match status" value="1"/>
</dbReference>
<dbReference type="InterPro" id="IPR008333">
    <property type="entry name" value="Cbr1-like_FAD-bd_dom"/>
</dbReference>
<dbReference type="EMBL" id="JASJQH010000163">
    <property type="protein sequence ID" value="KAK9766352.1"/>
    <property type="molecule type" value="Genomic_DNA"/>
</dbReference>
<dbReference type="InterPro" id="IPR018506">
    <property type="entry name" value="Cyt_B5_heme-BS"/>
</dbReference>
<keyword evidence="16" id="KW-0534">Nitrate assimilation</keyword>
<dbReference type="Gene3D" id="3.10.120.10">
    <property type="entry name" value="Cytochrome b5-like heme/steroid binding domain"/>
    <property type="match status" value="1"/>
</dbReference>
<dbReference type="Gene3D" id="3.40.50.80">
    <property type="entry name" value="Nucleotide-binding domain of ferredoxin-NADP reductase (FNR) module"/>
    <property type="match status" value="1"/>
</dbReference>
<comment type="cofactor">
    <cofactor evidence="3">
        <name>FAD</name>
        <dbReference type="ChEBI" id="CHEBI:57692"/>
    </cofactor>
</comment>
<keyword evidence="15" id="KW-0408">Iron</keyword>
<evidence type="ECO:0000256" key="17">
    <source>
        <dbReference type="ARBA" id="ARBA00049155"/>
    </source>
</evidence>
<dbReference type="SMART" id="SM01117">
    <property type="entry name" value="Cyt-b5"/>
    <property type="match status" value="1"/>
</dbReference>
<keyword evidence="13" id="KW-0274">FAD</keyword>
<comment type="cofactor">
    <cofactor evidence="1">
        <name>Mo-molybdopterin</name>
        <dbReference type="ChEBI" id="CHEBI:71302"/>
    </cofactor>
</comment>
<dbReference type="InterPro" id="IPR008335">
    <property type="entry name" value="Mopterin_OxRdtase_euk"/>
</dbReference>
<evidence type="ECO:0000259" key="19">
    <source>
        <dbReference type="PROSITE" id="PS51384"/>
    </source>
</evidence>
<evidence type="ECO:0000313" key="20">
    <source>
        <dbReference type="EMBL" id="KAK9766352.1"/>
    </source>
</evidence>
<name>A0ABR2WXY1_9FUNG</name>
<dbReference type="Pfam" id="PF00970">
    <property type="entry name" value="FAD_binding_6"/>
    <property type="match status" value="1"/>
</dbReference>
<evidence type="ECO:0000256" key="11">
    <source>
        <dbReference type="ARBA" id="ARBA00022630"/>
    </source>
</evidence>
<dbReference type="SUPFAM" id="SSF56524">
    <property type="entry name" value="Oxidoreductase molybdopterin-binding domain"/>
    <property type="match status" value="1"/>
</dbReference>
<evidence type="ECO:0000256" key="4">
    <source>
        <dbReference type="ARBA" id="ARBA00003838"/>
    </source>
</evidence>
<keyword evidence="10" id="KW-0349">Heme</keyword>
<dbReference type="InterPro" id="IPR005066">
    <property type="entry name" value="MoCF_OxRdtse_dimer"/>
</dbReference>
<dbReference type="Gene3D" id="2.40.30.10">
    <property type="entry name" value="Translation factors"/>
    <property type="match status" value="1"/>
</dbReference>
<gene>
    <name evidence="20" type="primary">NIA1_2</name>
    <name evidence="20" type="ORF">K7432_004625</name>
</gene>
<evidence type="ECO:0000256" key="7">
    <source>
        <dbReference type="ARBA" id="ARBA00012673"/>
    </source>
</evidence>
<dbReference type="InterPro" id="IPR017927">
    <property type="entry name" value="FAD-bd_FR_type"/>
</dbReference>
<keyword evidence="12" id="KW-0479">Metal-binding</keyword>
<dbReference type="InterPro" id="IPR000572">
    <property type="entry name" value="OxRdtase_Mopterin-bd_dom"/>
</dbReference>
<dbReference type="InterPro" id="IPR017938">
    <property type="entry name" value="Riboflavin_synthase-like_b-brl"/>
</dbReference>
<evidence type="ECO:0000256" key="8">
    <source>
        <dbReference type="ARBA" id="ARBA00015499"/>
    </source>
</evidence>
<dbReference type="PRINTS" id="PR00406">
    <property type="entry name" value="CYTB5RDTASE"/>
</dbReference>
<evidence type="ECO:0000256" key="13">
    <source>
        <dbReference type="ARBA" id="ARBA00022827"/>
    </source>
</evidence>
<dbReference type="PRINTS" id="PR00407">
    <property type="entry name" value="EUMOPTERIN"/>
</dbReference>
<dbReference type="Pfam" id="PF00175">
    <property type="entry name" value="NAD_binding_1"/>
    <property type="match status" value="1"/>
</dbReference>
<keyword evidence="14" id="KW-0560">Oxidoreductase</keyword>
<protein>
    <recommendedName>
        <fullName evidence="8">Nitrate reductase [NADPH]</fullName>
        <ecNumber evidence="7">1.7.1.3</ecNumber>
    </recommendedName>
</protein>
<comment type="caution">
    <text evidence="20">The sequence shown here is derived from an EMBL/GenBank/DDBJ whole genome shotgun (WGS) entry which is preliminary data.</text>
</comment>
<organism evidence="20 21">
    <name type="scientific">Basidiobolus ranarum</name>
    <dbReference type="NCBI Taxonomy" id="34480"/>
    <lineage>
        <taxon>Eukaryota</taxon>
        <taxon>Fungi</taxon>
        <taxon>Fungi incertae sedis</taxon>
        <taxon>Zoopagomycota</taxon>
        <taxon>Entomophthoromycotina</taxon>
        <taxon>Basidiobolomycetes</taxon>
        <taxon>Basidiobolales</taxon>
        <taxon>Basidiobolaceae</taxon>
        <taxon>Basidiobolus</taxon>
    </lineage>
</organism>
<dbReference type="PROSITE" id="PS00191">
    <property type="entry name" value="CYTOCHROME_B5_1"/>
    <property type="match status" value="1"/>
</dbReference>
<evidence type="ECO:0000256" key="5">
    <source>
        <dbReference type="ARBA" id="ARBA00006253"/>
    </source>
</evidence>
<feature type="domain" description="Cytochrome b5 heme-binding" evidence="18">
    <location>
        <begin position="444"/>
        <end position="519"/>
    </location>
</feature>
<evidence type="ECO:0000256" key="10">
    <source>
        <dbReference type="ARBA" id="ARBA00022617"/>
    </source>
</evidence>
<comment type="similarity">
    <text evidence="5">Belongs to the nitrate reductase family.</text>
</comment>
<dbReference type="InterPro" id="IPR001433">
    <property type="entry name" value="OxRdtase_FAD/NAD-bd"/>
</dbReference>
<dbReference type="SUPFAM" id="SSF63380">
    <property type="entry name" value="Riboflavin synthase domain-like"/>
    <property type="match status" value="1"/>
</dbReference>
<dbReference type="PRINTS" id="PR00363">
    <property type="entry name" value="CYTOCHROMEB5"/>
</dbReference>
<evidence type="ECO:0000256" key="15">
    <source>
        <dbReference type="ARBA" id="ARBA00023004"/>
    </source>
</evidence>
<dbReference type="SUPFAM" id="SSF52343">
    <property type="entry name" value="Ferredoxin reductase-like, C-terminal NADP-linked domain"/>
    <property type="match status" value="1"/>
</dbReference>
<evidence type="ECO:0000256" key="2">
    <source>
        <dbReference type="ARBA" id="ARBA00001971"/>
    </source>
</evidence>
<dbReference type="InterPro" id="IPR039261">
    <property type="entry name" value="FNR_nucleotide-bd"/>
</dbReference>
<evidence type="ECO:0000256" key="16">
    <source>
        <dbReference type="ARBA" id="ARBA00023063"/>
    </source>
</evidence>
<comment type="function">
    <text evidence="4">Nitrate reductase is a key enzyme involved in the first step of nitrate assimilation in plants, fungi and bacteria.</text>
</comment>
<evidence type="ECO:0000259" key="18">
    <source>
        <dbReference type="PROSITE" id="PS50255"/>
    </source>
</evidence>
<dbReference type="SUPFAM" id="SSF81296">
    <property type="entry name" value="E set domains"/>
    <property type="match status" value="1"/>
</dbReference>
<feature type="domain" description="FAD-binding FR-type" evidence="19">
    <location>
        <begin position="542"/>
        <end position="654"/>
    </location>
</feature>
<keyword evidence="11" id="KW-0285">Flavoprotein</keyword>
<evidence type="ECO:0000256" key="6">
    <source>
        <dbReference type="ARBA" id="ARBA00011738"/>
    </source>
</evidence>
<evidence type="ECO:0000256" key="9">
    <source>
        <dbReference type="ARBA" id="ARBA00022505"/>
    </source>
</evidence>
<dbReference type="Proteomes" id="UP001479436">
    <property type="component" value="Unassembled WGS sequence"/>
</dbReference>